<protein>
    <submittedName>
        <fullName evidence="1">Ubiquitin carrier protein 7</fullName>
    </submittedName>
</protein>
<sequence length="102" mass="11954">MSLRRRKLALKRLILIGVQNNLCTPKNVDWDGNSHLFSHFLLASTTIVTLFCMHSASHHGYENEIQLLDIPKCYTINIVRYVKMRTHISFNYYGFFIDKIHA</sequence>
<accession>A0A1D6K797</accession>
<reference evidence="1" key="1">
    <citation type="submission" date="2015-12" db="EMBL/GenBank/DDBJ databases">
        <title>Update maize B73 reference genome by single molecule sequencing technologies.</title>
        <authorList>
            <consortium name="Maize Genome Sequencing Project"/>
            <person name="Ware D."/>
        </authorList>
    </citation>
    <scope>NUCLEOTIDE SEQUENCE [LARGE SCALE GENOMIC DNA]</scope>
    <source>
        <tissue evidence="1">Seedling</tissue>
    </source>
</reference>
<dbReference type="AlphaFoldDB" id="A0A1D6K797"/>
<gene>
    <name evidence="1" type="ORF">ZEAMMB73_Zm00001d029705</name>
</gene>
<dbReference type="EMBL" id="CM007647">
    <property type="protein sequence ID" value="ONL99437.1"/>
    <property type="molecule type" value="Genomic_DNA"/>
</dbReference>
<organism evidence="1">
    <name type="scientific">Zea mays</name>
    <name type="common">Maize</name>
    <dbReference type="NCBI Taxonomy" id="4577"/>
    <lineage>
        <taxon>Eukaryota</taxon>
        <taxon>Viridiplantae</taxon>
        <taxon>Streptophyta</taxon>
        <taxon>Embryophyta</taxon>
        <taxon>Tracheophyta</taxon>
        <taxon>Spermatophyta</taxon>
        <taxon>Magnoliopsida</taxon>
        <taxon>Liliopsida</taxon>
        <taxon>Poales</taxon>
        <taxon>Poaceae</taxon>
        <taxon>PACMAD clade</taxon>
        <taxon>Panicoideae</taxon>
        <taxon>Andropogonodae</taxon>
        <taxon>Andropogoneae</taxon>
        <taxon>Tripsacinae</taxon>
        <taxon>Zea</taxon>
    </lineage>
</organism>
<name>A0A1D6K797_MAIZE</name>
<evidence type="ECO:0000313" key="1">
    <source>
        <dbReference type="EMBL" id="ONL99437.1"/>
    </source>
</evidence>
<proteinExistence type="predicted"/>